<sequence>MWDHHAYLFPESRSACGRDSRFSSSPPRARLPPLPPLRRLPASLPPPPPLRRLPSASSPSPPPRLSASAASPLSPPLRRLPFTASPSLMMFTRLKLLGFEAKHGGAFPKAVKTDTAAAAPKFYPADDVKPRQPNTRKPTDDIKP</sequence>
<feature type="compositionally biased region" description="Pro residues" evidence="1">
    <location>
        <begin position="29"/>
        <end position="51"/>
    </location>
</feature>
<dbReference type="AlphaFoldDB" id="A0A8J5SRY1"/>
<reference evidence="2" key="2">
    <citation type="submission" date="2021-02" db="EMBL/GenBank/DDBJ databases">
        <authorList>
            <person name="Kimball J.A."/>
            <person name="Haas M.W."/>
            <person name="Macchietto M."/>
            <person name="Kono T."/>
            <person name="Duquette J."/>
            <person name="Shao M."/>
        </authorList>
    </citation>
    <scope>NUCLEOTIDE SEQUENCE</scope>
    <source>
        <tissue evidence="2">Fresh leaf tissue</tissue>
    </source>
</reference>
<organism evidence="2 3">
    <name type="scientific">Zizania palustris</name>
    <name type="common">Northern wild rice</name>
    <dbReference type="NCBI Taxonomy" id="103762"/>
    <lineage>
        <taxon>Eukaryota</taxon>
        <taxon>Viridiplantae</taxon>
        <taxon>Streptophyta</taxon>
        <taxon>Embryophyta</taxon>
        <taxon>Tracheophyta</taxon>
        <taxon>Spermatophyta</taxon>
        <taxon>Magnoliopsida</taxon>
        <taxon>Liliopsida</taxon>
        <taxon>Poales</taxon>
        <taxon>Poaceae</taxon>
        <taxon>BOP clade</taxon>
        <taxon>Oryzoideae</taxon>
        <taxon>Oryzeae</taxon>
        <taxon>Zizaniinae</taxon>
        <taxon>Zizania</taxon>
    </lineage>
</organism>
<comment type="caution">
    <text evidence="2">The sequence shown here is derived from an EMBL/GenBank/DDBJ whole genome shotgun (WGS) entry which is preliminary data.</text>
</comment>
<dbReference type="Proteomes" id="UP000729402">
    <property type="component" value="Unassembled WGS sequence"/>
</dbReference>
<evidence type="ECO:0000256" key="1">
    <source>
        <dbReference type="SAM" id="MobiDB-lite"/>
    </source>
</evidence>
<keyword evidence="3" id="KW-1185">Reference proteome</keyword>
<accession>A0A8J5SRY1</accession>
<evidence type="ECO:0000313" key="2">
    <source>
        <dbReference type="EMBL" id="KAG8067868.1"/>
    </source>
</evidence>
<evidence type="ECO:0000313" key="3">
    <source>
        <dbReference type="Proteomes" id="UP000729402"/>
    </source>
</evidence>
<dbReference type="EMBL" id="JAAALK010000284">
    <property type="protein sequence ID" value="KAG8067868.1"/>
    <property type="molecule type" value="Genomic_DNA"/>
</dbReference>
<proteinExistence type="predicted"/>
<feature type="region of interest" description="Disordered" evidence="1">
    <location>
        <begin position="14"/>
        <end position="79"/>
    </location>
</feature>
<protein>
    <submittedName>
        <fullName evidence="2">Uncharacterized protein</fullName>
    </submittedName>
</protein>
<feature type="compositionally biased region" description="Low complexity" evidence="1">
    <location>
        <begin position="65"/>
        <end position="79"/>
    </location>
</feature>
<name>A0A8J5SRY1_ZIZPA</name>
<gene>
    <name evidence="2" type="ORF">GUJ93_ZPchr0005g14380</name>
</gene>
<reference evidence="2" key="1">
    <citation type="journal article" date="2021" name="bioRxiv">
        <title>Whole Genome Assembly and Annotation of Northern Wild Rice, Zizania palustris L., Supports a Whole Genome Duplication in the Zizania Genus.</title>
        <authorList>
            <person name="Haas M."/>
            <person name="Kono T."/>
            <person name="Macchietto M."/>
            <person name="Millas R."/>
            <person name="McGilp L."/>
            <person name="Shao M."/>
            <person name="Duquette J."/>
            <person name="Hirsch C.N."/>
            <person name="Kimball J."/>
        </authorList>
    </citation>
    <scope>NUCLEOTIDE SEQUENCE</scope>
    <source>
        <tissue evidence="2">Fresh leaf tissue</tissue>
    </source>
</reference>
<feature type="region of interest" description="Disordered" evidence="1">
    <location>
        <begin position="121"/>
        <end position="144"/>
    </location>
</feature>